<comment type="catalytic activity">
    <reaction evidence="13">
        <text>2 D-alanine + ATP = D-alanyl-D-alanine + ADP + phosphate + H(+)</text>
        <dbReference type="Rhea" id="RHEA:11224"/>
        <dbReference type="ChEBI" id="CHEBI:15378"/>
        <dbReference type="ChEBI" id="CHEBI:30616"/>
        <dbReference type="ChEBI" id="CHEBI:43474"/>
        <dbReference type="ChEBI" id="CHEBI:57416"/>
        <dbReference type="ChEBI" id="CHEBI:57822"/>
        <dbReference type="ChEBI" id="CHEBI:456216"/>
        <dbReference type="EC" id="6.3.2.4"/>
    </reaction>
</comment>
<dbReference type="InterPro" id="IPR013815">
    <property type="entry name" value="ATP_grasp_subdomain_1"/>
</dbReference>
<evidence type="ECO:0000259" key="15">
    <source>
        <dbReference type="PROSITE" id="PS50975"/>
    </source>
</evidence>
<dbReference type="Gene3D" id="3.30.470.20">
    <property type="entry name" value="ATP-grasp fold, B domain"/>
    <property type="match status" value="1"/>
</dbReference>
<comment type="caution">
    <text evidence="16">The sequence shown here is derived from an EMBL/GenBank/DDBJ whole genome shotgun (WGS) entry which is preliminary data.</text>
</comment>
<dbReference type="PANTHER" id="PTHR23132:SF25">
    <property type="entry name" value="D-ALANINE--D-ALANINE LIGASE A"/>
    <property type="match status" value="1"/>
</dbReference>
<keyword evidence="12 13" id="KW-0961">Cell wall biogenesis/degradation</keyword>
<comment type="similarity">
    <text evidence="3 13">Belongs to the D-alanine--D-alanine ligase family.</text>
</comment>
<dbReference type="Proteomes" id="UP001157069">
    <property type="component" value="Unassembled WGS sequence"/>
</dbReference>
<evidence type="ECO:0000256" key="8">
    <source>
        <dbReference type="ARBA" id="ARBA00022842"/>
    </source>
</evidence>
<keyword evidence="8" id="KW-0460">Magnesium</keyword>
<keyword evidence="11" id="KW-0464">Manganese</keyword>
<evidence type="ECO:0000256" key="5">
    <source>
        <dbReference type="ARBA" id="ARBA00022723"/>
    </source>
</evidence>
<dbReference type="EC" id="6.3.2.4" evidence="13"/>
<evidence type="ECO:0000313" key="16">
    <source>
        <dbReference type="EMBL" id="GMA89914.1"/>
    </source>
</evidence>
<keyword evidence="13" id="KW-0963">Cytoplasm</keyword>
<protein>
    <recommendedName>
        <fullName evidence="13">D-alanine--D-alanine ligase</fullName>
        <ecNumber evidence="13">6.3.2.4</ecNumber>
    </recommendedName>
    <alternativeName>
        <fullName evidence="13">D-Ala-D-Ala ligase</fullName>
    </alternativeName>
    <alternativeName>
        <fullName evidence="13">D-alanylalanine synthetase</fullName>
    </alternativeName>
</protein>
<dbReference type="HAMAP" id="MF_00047">
    <property type="entry name" value="Dala_Dala_lig"/>
    <property type="match status" value="1"/>
</dbReference>
<reference evidence="17" key="1">
    <citation type="journal article" date="2019" name="Int. J. Syst. Evol. Microbiol.">
        <title>The Global Catalogue of Microorganisms (GCM) 10K type strain sequencing project: providing services to taxonomists for standard genome sequencing and annotation.</title>
        <authorList>
            <consortium name="The Broad Institute Genomics Platform"/>
            <consortium name="The Broad Institute Genome Sequencing Center for Infectious Disease"/>
            <person name="Wu L."/>
            <person name="Ma J."/>
        </authorList>
    </citation>
    <scope>NUCLEOTIDE SEQUENCE [LARGE SCALE GENOMIC DNA]</scope>
    <source>
        <strain evidence="17">NBRC 108755</strain>
    </source>
</reference>
<comment type="cofactor">
    <cofactor evidence="1">
        <name>Mn(2+)</name>
        <dbReference type="ChEBI" id="CHEBI:29035"/>
    </cofactor>
</comment>
<keyword evidence="6 14" id="KW-0547">Nucleotide-binding</keyword>
<dbReference type="NCBIfam" id="NF002378">
    <property type="entry name" value="PRK01372.1"/>
    <property type="match status" value="1"/>
</dbReference>
<keyword evidence="17" id="KW-1185">Reference proteome</keyword>
<evidence type="ECO:0000256" key="3">
    <source>
        <dbReference type="ARBA" id="ARBA00010871"/>
    </source>
</evidence>
<dbReference type="Gene3D" id="3.30.1490.20">
    <property type="entry name" value="ATP-grasp fold, A domain"/>
    <property type="match status" value="1"/>
</dbReference>
<dbReference type="SUPFAM" id="SSF56059">
    <property type="entry name" value="Glutathione synthetase ATP-binding domain-like"/>
    <property type="match status" value="1"/>
</dbReference>
<evidence type="ECO:0000256" key="4">
    <source>
        <dbReference type="ARBA" id="ARBA00022598"/>
    </source>
</evidence>
<dbReference type="RefSeq" id="WP_284297417.1">
    <property type="nucleotide sequence ID" value="NZ_BSVA01000001.1"/>
</dbReference>
<comment type="function">
    <text evidence="13">Cell wall formation.</text>
</comment>
<dbReference type="PIRSF" id="PIRSF039102">
    <property type="entry name" value="Ddl/VanB"/>
    <property type="match status" value="1"/>
</dbReference>
<evidence type="ECO:0000256" key="14">
    <source>
        <dbReference type="PROSITE-ProRule" id="PRU00409"/>
    </source>
</evidence>
<evidence type="ECO:0000256" key="9">
    <source>
        <dbReference type="ARBA" id="ARBA00022960"/>
    </source>
</evidence>
<comment type="pathway">
    <text evidence="13">Cell wall biogenesis; peptidoglycan biosynthesis.</text>
</comment>
<dbReference type="PROSITE" id="PS50975">
    <property type="entry name" value="ATP_GRASP"/>
    <property type="match status" value="1"/>
</dbReference>
<keyword evidence="4 13" id="KW-0436">Ligase</keyword>
<evidence type="ECO:0000256" key="2">
    <source>
        <dbReference type="ARBA" id="ARBA00001946"/>
    </source>
</evidence>
<dbReference type="InterPro" id="IPR011127">
    <property type="entry name" value="Dala_Dala_lig_N"/>
</dbReference>
<dbReference type="InterPro" id="IPR005905">
    <property type="entry name" value="D_ala_D_ala"/>
</dbReference>
<name>A0ABQ6JS58_9MICO</name>
<evidence type="ECO:0000256" key="7">
    <source>
        <dbReference type="ARBA" id="ARBA00022840"/>
    </source>
</evidence>
<dbReference type="PANTHER" id="PTHR23132">
    <property type="entry name" value="D-ALANINE--D-ALANINE LIGASE"/>
    <property type="match status" value="1"/>
</dbReference>
<evidence type="ECO:0000256" key="11">
    <source>
        <dbReference type="ARBA" id="ARBA00023211"/>
    </source>
</evidence>
<evidence type="ECO:0000256" key="12">
    <source>
        <dbReference type="ARBA" id="ARBA00023316"/>
    </source>
</evidence>
<comment type="cofactor">
    <cofactor evidence="2">
        <name>Mg(2+)</name>
        <dbReference type="ChEBI" id="CHEBI:18420"/>
    </cofactor>
</comment>
<dbReference type="SUPFAM" id="SSF52440">
    <property type="entry name" value="PreATP-grasp domain"/>
    <property type="match status" value="1"/>
</dbReference>
<gene>
    <name evidence="16" type="primary">ddlA</name>
    <name evidence="13" type="synonym">ddl</name>
    <name evidence="16" type="ORF">GCM10025869_04430</name>
</gene>
<dbReference type="InterPro" id="IPR011761">
    <property type="entry name" value="ATP-grasp"/>
</dbReference>
<sequence length="332" mass="34569">MNARVRVVVVGGGTSSEHEVSLASAGAIAAALDSDRFEVVPLIIRRDGVWAGPGGRLAGDLAEAVEILERADVAIPALHGVRGEDGTLAALLDLVGIPYVGSGLAAGAAAMSKHATKLLAASAGIATAPGVLVRHPDDPRLADLGLPLVVKPDRGGSSHGVHVVRTAHELAPAVTAALAFDGEAMVEAFVVGREIDVAVIEHPDGRLECLPALEIGVPAGEVFDTDAKYAREPDFRVPAPLDARARDALEHAALASFRALGARGLARVDFFLTDDGPVLNELNTFPGFTARSQVPRMAAAVGIDYPELVELLVRTALARSDAHRVRRRVVAR</sequence>
<comment type="subcellular location">
    <subcellularLocation>
        <location evidence="13">Cytoplasm</location>
    </subcellularLocation>
</comment>
<evidence type="ECO:0000256" key="6">
    <source>
        <dbReference type="ARBA" id="ARBA00022741"/>
    </source>
</evidence>
<dbReference type="InterPro" id="IPR011095">
    <property type="entry name" value="Dala_Dala_lig_C"/>
</dbReference>
<dbReference type="NCBIfam" id="TIGR01205">
    <property type="entry name" value="D_ala_D_alaTIGR"/>
    <property type="match status" value="1"/>
</dbReference>
<dbReference type="Pfam" id="PF01820">
    <property type="entry name" value="Dala_Dala_lig_N"/>
    <property type="match status" value="1"/>
</dbReference>
<evidence type="ECO:0000313" key="17">
    <source>
        <dbReference type="Proteomes" id="UP001157069"/>
    </source>
</evidence>
<evidence type="ECO:0000256" key="13">
    <source>
        <dbReference type="HAMAP-Rule" id="MF_00047"/>
    </source>
</evidence>
<dbReference type="EMBL" id="BSVA01000001">
    <property type="protein sequence ID" value="GMA89914.1"/>
    <property type="molecule type" value="Genomic_DNA"/>
</dbReference>
<dbReference type="PROSITE" id="PS00843">
    <property type="entry name" value="DALA_DALA_LIGASE_1"/>
    <property type="match status" value="1"/>
</dbReference>
<accession>A0ABQ6JS58</accession>
<dbReference type="InterPro" id="IPR000291">
    <property type="entry name" value="D-Ala_lig_Van_CS"/>
</dbReference>
<dbReference type="PROSITE" id="PS00844">
    <property type="entry name" value="DALA_DALA_LIGASE_2"/>
    <property type="match status" value="1"/>
</dbReference>
<feature type="domain" description="ATP-grasp" evidence="15">
    <location>
        <begin position="117"/>
        <end position="314"/>
    </location>
</feature>
<keyword evidence="10 13" id="KW-0573">Peptidoglycan synthesis</keyword>
<dbReference type="Pfam" id="PF07478">
    <property type="entry name" value="Dala_Dala_lig_C"/>
    <property type="match status" value="1"/>
</dbReference>
<keyword evidence="5" id="KW-0479">Metal-binding</keyword>
<keyword evidence="7 14" id="KW-0067">ATP-binding</keyword>
<evidence type="ECO:0000256" key="10">
    <source>
        <dbReference type="ARBA" id="ARBA00022984"/>
    </source>
</evidence>
<evidence type="ECO:0000256" key="1">
    <source>
        <dbReference type="ARBA" id="ARBA00001936"/>
    </source>
</evidence>
<proteinExistence type="inferred from homology"/>
<dbReference type="InterPro" id="IPR016185">
    <property type="entry name" value="PreATP-grasp_dom_sf"/>
</dbReference>
<keyword evidence="9 13" id="KW-0133">Cell shape</keyword>
<dbReference type="Gene3D" id="3.40.50.20">
    <property type="match status" value="1"/>
</dbReference>
<dbReference type="GO" id="GO:0016874">
    <property type="term" value="F:ligase activity"/>
    <property type="evidence" value="ECO:0007669"/>
    <property type="project" value="UniProtKB-KW"/>
</dbReference>
<organism evidence="16 17">
    <name type="scientific">Homoserinibacter gongjuensis</name>
    <dbReference type="NCBI Taxonomy" id="1162968"/>
    <lineage>
        <taxon>Bacteria</taxon>
        <taxon>Bacillati</taxon>
        <taxon>Actinomycetota</taxon>
        <taxon>Actinomycetes</taxon>
        <taxon>Micrococcales</taxon>
        <taxon>Microbacteriaceae</taxon>
        <taxon>Homoserinibacter</taxon>
    </lineage>
</organism>